<protein>
    <submittedName>
        <fullName evidence="1">13658_t:CDS:1</fullName>
    </submittedName>
</protein>
<feature type="non-terminal residue" evidence="1">
    <location>
        <position position="54"/>
    </location>
</feature>
<name>A0A9N9NRQ6_9GLOM</name>
<accession>A0A9N9NRQ6</accession>
<dbReference type="Pfam" id="PF03054">
    <property type="entry name" value="tRNA_Me_trans"/>
    <property type="match status" value="1"/>
</dbReference>
<dbReference type="EMBL" id="CAJVPS010048448">
    <property type="protein sequence ID" value="CAG8764625.1"/>
    <property type="molecule type" value="Genomic_DNA"/>
</dbReference>
<evidence type="ECO:0000313" key="1">
    <source>
        <dbReference type="EMBL" id="CAG8764625.1"/>
    </source>
</evidence>
<evidence type="ECO:0000313" key="2">
    <source>
        <dbReference type="Proteomes" id="UP000789508"/>
    </source>
</evidence>
<dbReference type="OrthoDB" id="3685at2759"/>
<reference evidence="1" key="1">
    <citation type="submission" date="2021-06" db="EMBL/GenBank/DDBJ databases">
        <authorList>
            <person name="Kallberg Y."/>
            <person name="Tangrot J."/>
            <person name="Rosling A."/>
        </authorList>
    </citation>
    <scope>NUCLEOTIDE SEQUENCE</scope>
    <source>
        <strain evidence="1">FL130A</strain>
    </source>
</reference>
<dbReference type="AlphaFoldDB" id="A0A9N9NRQ6"/>
<dbReference type="SUPFAM" id="SSF52402">
    <property type="entry name" value="Adenine nucleotide alpha hydrolases-like"/>
    <property type="match status" value="1"/>
</dbReference>
<dbReference type="Gene3D" id="3.40.50.620">
    <property type="entry name" value="HUPs"/>
    <property type="match status" value="1"/>
</dbReference>
<sequence>MSRKKVVVALSGGVDSAVGAYLLKKEGLERCPRNCPPIRHPNLQSRLYSGILKR</sequence>
<organism evidence="1 2">
    <name type="scientific">Ambispora leptoticha</name>
    <dbReference type="NCBI Taxonomy" id="144679"/>
    <lineage>
        <taxon>Eukaryota</taxon>
        <taxon>Fungi</taxon>
        <taxon>Fungi incertae sedis</taxon>
        <taxon>Mucoromycota</taxon>
        <taxon>Glomeromycotina</taxon>
        <taxon>Glomeromycetes</taxon>
        <taxon>Archaeosporales</taxon>
        <taxon>Ambisporaceae</taxon>
        <taxon>Ambispora</taxon>
    </lineage>
</organism>
<gene>
    <name evidence="1" type="ORF">ALEPTO_LOCUS13810</name>
</gene>
<proteinExistence type="predicted"/>
<keyword evidence="2" id="KW-1185">Reference proteome</keyword>
<comment type="caution">
    <text evidence="1">The sequence shown here is derived from an EMBL/GenBank/DDBJ whole genome shotgun (WGS) entry which is preliminary data.</text>
</comment>
<dbReference type="Proteomes" id="UP000789508">
    <property type="component" value="Unassembled WGS sequence"/>
</dbReference>
<dbReference type="InterPro" id="IPR014729">
    <property type="entry name" value="Rossmann-like_a/b/a_fold"/>
</dbReference>